<feature type="transmembrane region" description="Helical" evidence="2">
    <location>
        <begin position="124"/>
        <end position="147"/>
    </location>
</feature>
<feature type="transmembrane region" description="Helical" evidence="2">
    <location>
        <begin position="89"/>
        <end position="112"/>
    </location>
</feature>
<organism evidence="4">
    <name type="scientific">marine sediment metagenome</name>
    <dbReference type="NCBI Taxonomy" id="412755"/>
    <lineage>
        <taxon>unclassified sequences</taxon>
        <taxon>metagenomes</taxon>
        <taxon>ecological metagenomes</taxon>
    </lineage>
</organism>
<keyword evidence="2" id="KW-0472">Membrane</keyword>
<feature type="domain" description="BD-FAE-like" evidence="3">
    <location>
        <begin position="338"/>
        <end position="465"/>
    </location>
</feature>
<keyword evidence="1" id="KW-0378">Hydrolase</keyword>
<dbReference type="Gene3D" id="3.40.50.1820">
    <property type="entry name" value="alpha/beta hydrolase"/>
    <property type="match status" value="1"/>
</dbReference>
<dbReference type="AlphaFoldDB" id="A0A0F9P4Y7"/>
<dbReference type="InterPro" id="IPR049492">
    <property type="entry name" value="BD-FAE-like_dom"/>
</dbReference>
<evidence type="ECO:0000259" key="3">
    <source>
        <dbReference type="Pfam" id="PF20434"/>
    </source>
</evidence>
<feature type="transmembrane region" description="Helical" evidence="2">
    <location>
        <begin position="248"/>
        <end position="268"/>
    </location>
</feature>
<evidence type="ECO:0000256" key="1">
    <source>
        <dbReference type="ARBA" id="ARBA00022801"/>
    </source>
</evidence>
<evidence type="ECO:0000256" key="2">
    <source>
        <dbReference type="SAM" id="Phobius"/>
    </source>
</evidence>
<dbReference type="EMBL" id="LAZR01002687">
    <property type="protein sequence ID" value="KKN26875.1"/>
    <property type="molecule type" value="Genomic_DNA"/>
</dbReference>
<dbReference type="InterPro" id="IPR050300">
    <property type="entry name" value="GDXG_lipolytic_enzyme"/>
</dbReference>
<evidence type="ECO:0000313" key="4">
    <source>
        <dbReference type="EMBL" id="KKN26875.1"/>
    </source>
</evidence>
<protein>
    <recommendedName>
        <fullName evidence="3">BD-FAE-like domain-containing protein</fullName>
    </recommendedName>
</protein>
<dbReference type="InterPro" id="IPR029058">
    <property type="entry name" value="AB_hydrolase_fold"/>
</dbReference>
<keyword evidence="2" id="KW-0812">Transmembrane</keyword>
<sequence length="584" mass="66764">MKNSVETINLLSYKIKNPLKLRKLVILSVITLILNSSSVIFGILYISLPFYSTLWDIFGIIIPIALFENLLFVYFNLHKKNLFQMRTRIYSYGYLVIIMFTLVFMMLGNLLLSVTYSNALIENLGAYLLIYFSYFGSLIYGIAFSLLNIKILHRKDVSIHQFSILFSKSKNFSRLKKNLRRIITILSRITFYIGLIFGIVIMFGSFEVVTTFIAIVSGQFGLFFSLIFLSNTILLLKLKRRKRTTRRYHRTAILGLFISGCLLMPLFLTNVSVQNMGKTFSNAFGSDWEEKIPSQVNNLFLKTPFSLPGYFLGSHPKDSRIERNILYYDNEGIRLYFDVYMPLNGNKDLPGENSTIIRIHGGSWVSGDKGMMNMMQMNKYFAAQGYIVFDIQYGLDSNPLYALDPLTPVYKKGNFNIDDMMRHIGEFTKYLSKNADEYGANLDSVFFSGGSSGGHLTSAVALAISSGNYTDIFGGNLTIKGLVPFYPANGAMRFFGITGTKEFTNPEGLIDHNSPPTLIFQGTHDILNYFGISENFRKTYLSKGNQECAILWMPFAGHASDFYFSGYYNQIFLYYMERFLYLYH</sequence>
<accession>A0A0F9P4Y7</accession>
<dbReference type="GO" id="GO:0016787">
    <property type="term" value="F:hydrolase activity"/>
    <property type="evidence" value="ECO:0007669"/>
    <property type="project" value="UniProtKB-KW"/>
</dbReference>
<gene>
    <name evidence="4" type="ORF">LCGC14_0870300</name>
</gene>
<dbReference type="SUPFAM" id="SSF53474">
    <property type="entry name" value="alpha/beta-Hydrolases"/>
    <property type="match status" value="1"/>
</dbReference>
<feature type="transmembrane region" description="Helical" evidence="2">
    <location>
        <begin position="24"/>
        <end position="48"/>
    </location>
</feature>
<reference evidence="4" key="1">
    <citation type="journal article" date="2015" name="Nature">
        <title>Complex archaea that bridge the gap between prokaryotes and eukaryotes.</title>
        <authorList>
            <person name="Spang A."/>
            <person name="Saw J.H."/>
            <person name="Jorgensen S.L."/>
            <person name="Zaremba-Niedzwiedzka K."/>
            <person name="Martijn J."/>
            <person name="Lind A.E."/>
            <person name="van Eijk R."/>
            <person name="Schleper C."/>
            <person name="Guy L."/>
            <person name="Ettema T.J."/>
        </authorList>
    </citation>
    <scope>NUCLEOTIDE SEQUENCE</scope>
</reference>
<feature type="transmembrane region" description="Helical" evidence="2">
    <location>
        <begin position="182"/>
        <end position="206"/>
    </location>
</feature>
<proteinExistence type="predicted"/>
<keyword evidence="2" id="KW-1133">Transmembrane helix</keyword>
<dbReference type="Pfam" id="PF20434">
    <property type="entry name" value="BD-FAE"/>
    <property type="match status" value="1"/>
</dbReference>
<name>A0A0F9P4Y7_9ZZZZ</name>
<dbReference type="PANTHER" id="PTHR48081">
    <property type="entry name" value="AB HYDROLASE SUPERFAMILY PROTEIN C4A8.06C"/>
    <property type="match status" value="1"/>
</dbReference>
<feature type="transmembrane region" description="Helical" evidence="2">
    <location>
        <begin position="212"/>
        <end position="236"/>
    </location>
</feature>
<dbReference type="ESTHER" id="9arch-a0a0f8xme1">
    <property type="family name" value="BD-FAE"/>
</dbReference>
<comment type="caution">
    <text evidence="4">The sequence shown here is derived from an EMBL/GenBank/DDBJ whole genome shotgun (WGS) entry which is preliminary data.</text>
</comment>
<feature type="transmembrane region" description="Helical" evidence="2">
    <location>
        <begin position="54"/>
        <end position="77"/>
    </location>
</feature>